<protein>
    <submittedName>
        <fullName evidence="2">Uncharacterized protein</fullName>
    </submittedName>
</protein>
<evidence type="ECO:0000313" key="3">
    <source>
        <dbReference type="Proteomes" id="UP001054252"/>
    </source>
</evidence>
<feature type="region of interest" description="Disordered" evidence="1">
    <location>
        <begin position="218"/>
        <end position="251"/>
    </location>
</feature>
<dbReference type="Proteomes" id="UP001054252">
    <property type="component" value="Unassembled WGS sequence"/>
</dbReference>
<evidence type="ECO:0000256" key="1">
    <source>
        <dbReference type="SAM" id="MobiDB-lite"/>
    </source>
</evidence>
<gene>
    <name evidence="2" type="ORF">SLEP1_g26134</name>
</gene>
<organism evidence="2 3">
    <name type="scientific">Rubroshorea leprosula</name>
    <dbReference type="NCBI Taxonomy" id="152421"/>
    <lineage>
        <taxon>Eukaryota</taxon>
        <taxon>Viridiplantae</taxon>
        <taxon>Streptophyta</taxon>
        <taxon>Embryophyta</taxon>
        <taxon>Tracheophyta</taxon>
        <taxon>Spermatophyta</taxon>
        <taxon>Magnoliopsida</taxon>
        <taxon>eudicotyledons</taxon>
        <taxon>Gunneridae</taxon>
        <taxon>Pentapetalae</taxon>
        <taxon>rosids</taxon>
        <taxon>malvids</taxon>
        <taxon>Malvales</taxon>
        <taxon>Dipterocarpaceae</taxon>
        <taxon>Rubroshorea</taxon>
    </lineage>
</organism>
<dbReference type="AlphaFoldDB" id="A0AAV5JRK2"/>
<reference evidence="2 3" key="1">
    <citation type="journal article" date="2021" name="Commun. Biol.">
        <title>The genome of Shorea leprosula (Dipterocarpaceae) highlights the ecological relevance of drought in aseasonal tropical rainforests.</title>
        <authorList>
            <person name="Ng K.K.S."/>
            <person name="Kobayashi M.J."/>
            <person name="Fawcett J.A."/>
            <person name="Hatakeyama M."/>
            <person name="Paape T."/>
            <person name="Ng C.H."/>
            <person name="Ang C.C."/>
            <person name="Tnah L.H."/>
            <person name="Lee C.T."/>
            <person name="Nishiyama T."/>
            <person name="Sese J."/>
            <person name="O'Brien M.J."/>
            <person name="Copetti D."/>
            <person name="Mohd Noor M.I."/>
            <person name="Ong R.C."/>
            <person name="Putra M."/>
            <person name="Sireger I.Z."/>
            <person name="Indrioko S."/>
            <person name="Kosugi Y."/>
            <person name="Izuno A."/>
            <person name="Isagi Y."/>
            <person name="Lee S.L."/>
            <person name="Shimizu K.K."/>
        </authorList>
    </citation>
    <scope>NUCLEOTIDE SEQUENCE [LARGE SCALE GENOMIC DNA]</scope>
    <source>
        <strain evidence="2">214</strain>
    </source>
</reference>
<feature type="region of interest" description="Disordered" evidence="1">
    <location>
        <begin position="180"/>
        <end position="200"/>
    </location>
</feature>
<keyword evidence="3" id="KW-1185">Reference proteome</keyword>
<comment type="caution">
    <text evidence="2">The sequence shown here is derived from an EMBL/GenBank/DDBJ whole genome shotgun (WGS) entry which is preliminary data.</text>
</comment>
<sequence length="321" mass="35610">MAAESSIRDLTAALGSGLSLTVEEETGLVLDDGGSIDTTRQGSQYCLVSDHVEWDCELGLEMEQLSVKERPYNEKLRAVPRHLQRAKEASRGRWLRDASGNRGDWGVDRGLTNDHPRQDNQNVICIEQATDSVGRISHHGLGTANMHNCVDLGLTDCLERDNKRKVFDLNVEVPNTLNFEHEKDSKKGGNGVLPNDSSLAGPILQAQPIQARTKELGAVLTEKNAQKSPTIKSSRRKDKAEQGRSGFSSRGGKFLGSRCVLEQGKKEKSKLISPVSQRHGWVLFVLFLSGCSGKTRAETGWRRKRKREKRNKPSLSKILLF</sequence>
<proteinExistence type="predicted"/>
<evidence type="ECO:0000313" key="2">
    <source>
        <dbReference type="EMBL" id="GKV15336.1"/>
    </source>
</evidence>
<accession>A0AAV5JRK2</accession>
<dbReference type="EMBL" id="BPVZ01000043">
    <property type="protein sequence ID" value="GKV15336.1"/>
    <property type="molecule type" value="Genomic_DNA"/>
</dbReference>
<name>A0AAV5JRK2_9ROSI</name>